<gene>
    <name evidence="3" type="ORF">WN51_02963</name>
</gene>
<keyword evidence="1" id="KW-0195">Cyclin</keyword>
<dbReference type="Pfam" id="PF00134">
    <property type="entry name" value="Cyclin_N"/>
    <property type="match status" value="1"/>
</dbReference>
<dbReference type="PANTHER" id="PTHR10177">
    <property type="entry name" value="CYCLINS"/>
    <property type="match status" value="1"/>
</dbReference>
<dbReference type="FunFam" id="1.10.472.10:FF:000006">
    <property type="entry name" value="Cyclin I"/>
    <property type="match status" value="1"/>
</dbReference>
<proteinExistence type="inferred from homology"/>
<dbReference type="AlphaFoldDB" id="A0A0M8ZZE2"/>
<dbReference type="SMART" id="SM00385">
    <property type="entry name" value="CYCLIN"/>
    <property type="match status" value="1"/>
</dbReference>
<evidence type="ECO:0000259" key="2">
    <source>
        <dbReference type="SMART" id="SM00385"/>
    </source>
</evidence>
<dbReference type="InterPro" id="IPR006671">
    <property type="entry name" value="Cyclin_N"/>
</dbReference>
<dbReference type="Proteomes" id="UP000053105">
    <property type="component" value="Unassembled WGS sequence"/>
</dbReference>
<dbReference type="InterPro" id="IPR036915">
    <property type="entry name" value="Cyclin-like_sf"/>
</dbReference>
<accession>A0A0M8ZZE2</accession>
<dbReference type="Gene3D" id="1.10.472.10">
    <property type="entry name" value="Cyclin-like"/>
    <property type="match status" value="1"/>
</dbReference>
<reference evidence="3 4" key="1">
    <citation type="submission" date="2015-07" db="EMBL/GenBank/DDBJ databases">
        <title>The genome of Melipona quadrifasciata.</title>
        <authorList>
            <person name="Pan H."/>
            <person name="Kapheim K."/>
        </authorList>
    </citation>
    <scope>NUCLEOTIDE SEQUENCE [LARGE SCALE GENOMIC DNA]</scope>
    <source>
        <strain evidence="3">0111107301</strain>
        <tissue evidence="3">Whole body</tissue>
    </source>
</reference>
<comment type="similarity">
    <text evidence="1">Belongs to the cyclin family.</text>
</comment>
<evidence type="ECO:0000256" key="1">
    <source>
        <dbReference type="RuleBase" id="RU000383"/>
    </source>
</evidence>
<organism evidence="3 4">
    <name type="scientific">Melipona quadrifasciata</name>
    <dbReference type="NCBI Taxonomy" id="166423"/>
    <lineage>
        <taxon>Eukaryota</taxon>
        <taxon>Metazoa</taxon>
        <taxon>Ecdysozoa</taxon>
        <taxon>Arthropoda</taxon>
        <taxon>Hexapoda</taxon>
        <taxon>Insecta</taxon>
        <taxon>Pterygota</taxon>
        <taxon>Neoptera</taxon>
        <taxon>Endopterygota</taxon>
        <taxon>Hymenoptera</taxon>
        <taxon>Apocrita</taxon>
        <taxon>Aculeata</taxon>
        <taxon>Apoidea</taxon>
        <taxon>Anthophila</taxon>
        <taxon>Apidae</taxon>
        <taxon>Melipona</taxon>
    </lineage>
</organism>
<protein>
    <submittedName>
        <fullName evidence="3">Cyclin-G2</fullName>
    </submittedName>
</protein>
<feature type="domain" description="Cyclin-like" evidence="2">
    <location>
        <begin position="54"/>
        <end position="137"/>
    </location>
</feature>
<dbReference type="SUPFAM" id="SSF47954">
    <property type="entry name" value="Cyclin-like"/>
    <property type="match status" value="1"/>
</dbReference>
<sequence>MDTSGLPVPDAIHPLLEQLQEALVLEVKYQPNLQLPNISQNDEITISGRDGSAHVLRCLKVWYDLPSDVFFVAINLMDRFLTKMKARPKHMACISISAFHIAAVQLAQSLDVDHLVSISQCKCTGSDLKRMSEVIRNKLEWAPGTQPVTSLTFLRLFNAIFLAIASQLGLRDMYTSIVTESKLLLRLEMVACDGNCASLKPSEMALVLLCTYLNGAVNRLDTSADISISTAAIPNSSTTNTSVTSRHQMFRLLDFAIELQKICKISDTSFFSTYEAVGAILSKYNAQEQTPHRQRLIWRLSSRTARLLRPTDKFTSVLPVIAEHTPVPSPSKIRYSFYPRIDYY</sequence>
<dbReference type="InterPro" id="IPR013763">
    <property type="entry name" value="Cyclin-like_dom"/>
</dbReference>
<dbReference type="OrthoDB" id="769138at2759"/>
<evidence type="ECO:0000313" key="3">
    <source>
        <dbReference type="EMBL" id="KOX72669.1"/>
    </source>
</evidence>
<dbReference type="EMBL" id="KQ435814">
    <property type="protein sequence ID" value="KOX72669.1"/>
    <property type="molecule type" value="Genomic_DNA"/>
</dbReference>
<dbReference type="InterPro" id="IPR039361">
    <property type="entry name" value="Cyclin"/>
</dbReference>
<keyword evidence="4" id="KW-1185">Reference proteome</keyword>
<evidence type="ECO:0000313" key="4">
    <source>
        <dbReference type="Proteomes" id="UP000053105"/>
    </source>
</evidence>
<dbReference type="STRING" id="166423.A0A0M8ZZE2"/>
<name>A0A0M8ZZE2_9HYME</name>